<dbReference type="Proteomes" id="UP001580928">
    <property type="component" value="Unassembled WGS sequence"/>
</dbReference>
<comment type="caution">
    <text evidence="1">The sequence shown here is derived from an EMBL/GenBank/DDBJ whole genome shotgun (WGS) entry which is preliminary data.</text>
</comment>
<dbReference type="RefSeq" id="WP_375558058.1">
    <property type="nucleotide sequence ID" value="NZ_JBBVGT010000003.1"/>
</dbReference>
<evidence type="ECO:0000313" key="2">
    <source>
        <dbReference type="Proteomes" id="UP001580928"/>
    </source>
</evidence>
<reference evidence="1 2" key="1">
    <citation type="submission" date="2024-04" db="EMBL/GenBank/DDBJ databases">
        <title>Albibacterium profundi sp. nov., isolated from sediment of the Challenger Deep of Mariana Trench.</title>
        <authorList>
            <person name="Wang Y."/>
        </authorList>
    </citation>
    <scope>NUCLEOTIDE SEQUENCE [LARGE SCALE GENOMIC DNA]</scope>
    <source>
        <strain evidence="1 2">RHL897</strain>
    </source>
</reference>
<name>A0ABV5CG44_9SPHI</name>
<protein>
    <submittedName>
        <fullName evidence="1">Uncharacterized protein</fullName>
    </submittedName>
</protein>
<keyword evidence="2" id="KW-1185">Reference proteome</keyword>
<accession>A0ABV5CG44</accession>
<sequence>MVNLDTKRYEVRKHLAAVHRFSEREKWHSLSKSDVLLLETEIAHLVPYSDDTDEMAKRFDLNSYKLQSAILKNTTNQLKS</sequence>
<organism evidence="1 2">
    <name type="scientific">Albibacterium profundi</name>
    <dbReference type="NCBI Taxonomy" id="3134906"/>
    <lineage>
        <taxon>Bacteria</taxon>
        <taxon>Pseudomonadati</taxon>
        <taxon>Bacteroidota</taxon>
        <taxon>Sphingobacteriia</taxon>
        <taxon>Sphingobacteriales</taxon>
        <taxon>Sphingobacteriaceae</taxon>
        <taxon>Albibacterium</taxon>
    </lineage>
</organism>
<dbReference type="EMBL" id="JBBVGT010000003">
    <property type="protein sequence ID" value="MFB5946529.1"/>
    <property type="molecule type" value="Genomic_DNA"/>
</dbReference>
<gene>
    <name evidence="1" type="ORF">WKR92_11870</name>
</gene>
<evidence type="ECO:0000313" key="1">
    <source>
        <dbReference type="EMBL" id="MFB5946529.1"/>
    </source>
</evidence>
<proteinExistence type="predicted"/>